<accession>A0A380Q0Y8</accession>
<dbReference type="AlphaFoldDB" id="A0A380Q0Y8"/>
<evidence type="ECO:0008006" key="3">
    <source>
        <dbReference type="Google" id="ProtNLM"/>
    </source>
</evidence>
<proteinExistence type="predicted"/>
<keyword evidence="2" id="KW-1185">Reference proteome</keyword>
<protein>
    <recommendedName>
        <fullName evidence="3">Replication protein</fullName>
    </recommendedName>
</protein>
<dbReference type="EMBL" id="UHIO01000002">
    <property type="protein sequence ID" value="SUP79484.1"/>
    <property type="molecule type" value="Genomic_DNA"/>
</dbReference>
<dbReference type="Proteomes" id="UP000255367">
    <property type="component" value="Unassembled WGS sequence"/>
</dbReference>
<reference evidence="1 2" key="1">
    <citation type="submission" date="2018-06" db="EMBL/GenBank/DDBJ databases">
        <authorList>
            <consortium name="Pathogen Informatics"/>
            <person name="Doyle S."/>
        </authorList>
    </citation>
    <scope>NUCLEOTIDE SEQUENCE [LARGE SCALE GENOMIC DNA]</scope>
    <source>
        <strain evidence="1 2">NCTC12020</strain>
    </source>
</reference>
<evidence type="ECO:0000313" key="1">
    <source>
        <dbReference type="EMBL" id="SUP79484.1"/>
    </source>
</evidence>
<gene>
    <name evidence="1" type="ORF">NCTC12020_02018</name>
</gene>
<sequence>MIEKKEKKLTEKQLYNAKVKWFKEHEYEEVKPLEFYRDLFPIGTFEKEKDYDLEHNTGKGKPNGIMVRLNVKEGRKQRLIFDDLETIEYEIGNENVILSPIGYFGRSRKNENAKLLYAMVFDLDGQEMEQLRDTLHQMKKFIPKATYVVLSGHGLHLYYVFKEPIRLNQHVVRELNKLKTGLTKRIWNSYTSLVDPQFQPIAQGFRMVGSASKLGKRYPVRAYRVGERTTIKELISYFPKDLKEWNEYRINLDYAITTPKEEAKELWPDWYHRRIELGQKPNRWYVKRALYDWWLKRLRGGEIKVGHRYFAIMTLGIYAMKCDISFEELEKDAYSLLVPYEKLTDDDGNHFTEDDIKTALKVYHEGACNYPRDMIGKFVGLDMPINKRNYRTQEEHLKLARGIKGLKKQMGEVSEGRPKGSKNKDYPKAEIIKKWRADNPTGTKAECNRATKIDPKTIRKWWNSVEIAYESRPEQELKVAEDISKYSEKEIR</sequence>
<organism evidence="1 2">
    <name type="scientific">Veillonella criceti</name>
    <dbReference type="NCBI Taxonomy" id="103891"/>
    <lineage>
        <taxon>Bacteria</taxon>
        <taxon>Bacillati</taxon>
        <taxon>Bacillota</taxon>
        <taxon>Negativicutes</taxon>
        <taxon>Veillonellales</taxon>
        <taxon>Veillonellaceae</taxon>
        <taxon>Veillonella</taxon>
    </lineage>
</organism>
<name>A0A380Q0Y8_9FIRM</name>
<dbReference type="RefSeq" id="WP_174900339.1">
    <property type="nucleotide sequence ID" value="NZ_UHIO01000002.1"/>
</dbReference>
<evidence type="ECO:0000313" key="2">
    <source>
        <dbReference type="Proteomes" id="UP000255367"/>
    </source>
</evidence>